<feature type="transmembrane region" description="Helical" evidence="2">
    <location>
        <begin position="118"/>
        <end position="140"/>
    </location>
</feature>
<feature type="transmembrane region" description="Helical" evidence="2">
    <location>
        <begin position="359"/>
        <end position="386"/>
    </location>
</feature>
<organism evidence="3 4">
    <name type="scientific">Dichanthelium oligosanthes</name>
    <dbReference type="NCBI Taxonomy" id="888268"/>
    <lineage>
        <taxon>Eukaryota</taxon>
        <taxon>Viridiplantae</taxon>
        <taxon>Streptophyta</taxon>
        <taxon>Embryophyta</taxon>
        <taxon>Tracheophyta</taxon>
        <taxon>Spermatophyta</taxon>
        <taxon>Magnoliopsida</taxon>
        <taxon>Liliopsida</taxon>
        <taxon>Poales</taxon>
        <taxon>Poaceae</taxon>
        <taxon>PACMAD clade</taxon>
        <taxon>Panicoideae</taxon>
        <taxon>Panicodae</taxon>
        <taxon>Paniceae</taxon>
        <taxon>Dichantheliinae</taxon>
        <taxon>Dichanthelium</taxon>
    </lineage>
</organism>
<evidence type="ECO:0000256" key="1">
    <source>
        <dbReference type="SAM" id="MobiDB-lite"/>
    </source>
</evidence>
<feature type="transmembrane region" description="Helical" evidence="2">
    <location>
        <begin position="57"/>
        <end position="75"/>
    </location>
</feature>
<dbReference type="Proteomes" id="UP000095767">
    <property type="component" value="Unassembled WGS sequence"/>
</dbReference>
<keyword evidence="2" id="KW-0472">Membrane</keyword>
<protein>
    <submittedName>
        <fullName evidence="3">Uncharacterized protein</fullName>
    </submittedName>
</protein>
<feature type="transmembrane region" description="Helical" evidence="2">
    <location>
        <begin position="178"/>
        <end position="202"/>
    </location>
</feature>
<proteinExistence type="predicted"/>
<keyword evidence="2" id="KW-1133">Transmembrane helix</keyword>
<keyword evidence="4" id="KW-1185">Reference proteome</keyword>
<feature type="transmembrane region" description="Helical" evidence="2">
    <location>
        <begin position="27"/>
        <end position="45"/>
    </location>
</feature>
<name>A0A1E5V9P7_9POAL</name>
<evidence type="ECO:0000313" key="3">
    <source>
        <dbReference type="EMBL" id="OEL21869.1"/>
    </source>
</evidence>
<dbReference type="STRING" id="888268.A0A1E5V9P7"/>
<gene>
    <name evidence="3" type="ORF">BAE44_0017112</name>
</gene>
<dbReference type="EMBL" id="LWDX02046946">
    <property type="protein sequence ID" value="OEL21869.1"/>
    <property type="molecule type" value="Genomic_DNA"/>
</dbReference>
<accession>A0A1E5V9P7</accession>
<sequence>MLVPMVLYTFPFIYQVYTGSYDETTKLFGTPAMVAAFVNSILWLMYGTVISKSDTNLSLLLLHAFISMSSFNYLMSVYADRRATRKGYMLGASFIISLSVIFVVMYWDTTPSEIIKKLFGYCGLGSLVYCHWIQINDILYGITERSQQIATAVILLPNCLVNLETLMITAQLHPSHEFILLSSTIGSVGNVLELLLIIIVTLGRFFLSTEKTNVDLEAATQNIHTSNVSGGVTTQNVASEMASTQDVTRVLGRDNSIVGPTLRQRQEAIIIVQGTMRHEVIAVRNMLDTSSYTYTRVILEQSIPRIMLLIERDLYFPMLLHASGMTNTRPHPMMIRHLEIRYWLLNWLPLLEMSRQQRWALAGMFGLKSAIATLFAIVFTIGYFLISTNTGSEIAVSDVLQLAGQDGIEESDVNRMERKQMKRKRLTEEEVVPPPLPSNENKRIKLGKGSWIMHLVMPLALAHELDDRLTYSSKRMPMPC</sequence>
<comment type="caution">
    <text evidence="3">The sequence shown here is derived from an EMBL/GenBank/DDBJ whole genome shotgun (WGS) entry which is preliminary data.</text>
</comment>
<keyword evidence="2" id="KW-0812">Transmembrane</keyword>
<reference evidence="3 4" key="1">
    <citation type="submission" date="2016-09" db="EMBL/GenBank/DDBJ databases">
        <title>The draft genome of Dichanthelium oligosanthes: A C3 panicoid grass species.</title>
        <authorList>
            <person name="Studer A.J."/>
            <person name="Schnable J.C."/>
            <person name="Brutnell T.P."/>
        </authorList>
    </citation>
    <scope>NUCLEOTIDE SEQUENCE [LARGE SCALE GENOMIC DNA]</scope>
    <source>
        <strain evidence="4">cv. Kellogg 1175</strain>
        <tissue evidence="3">Leaf</tissue>
    </source>
</reference>
<dbReference type="AlphaFoldDB" id="A0A1E5V9P7"/>
<feature type="transmembrane region" description="Helical" evidence="2">
    <location>
        <begin position="87"/>
        <end position="106"/>
    </location>
</feature>
<feature type="region of interest" description="Disordered" evidence="1">
    <location>
        <begin position="415"/>
        <end position="441"/>
    </location>
</feature>
<evidence type="ECO:0000313" key="4">
    <source>
        <dbReference type="Proteomes" id="UP000095767"/>
    </source>
</evidence>
<dbReference type="OrthoDB" id="10374227at2759"/>
<evidence type="ECO:0000256" key="2">
    <source>
        <dbReference type="SAM" id="Phobius"/>
    </source>
</evidence>